<dbReference type="AlphaFoldDB" id="D3PEZ4"/>
<dbReference type="RefSeq" id="WP_013009004.1">
    <property type="nucleotide sequence ID" value="NC_013940.1"/>
</dbReference>
<accession>D3PEZ4</accession>
<dbReference type="OrthoDB" id="9798386at2"/>
<dbReference type="InterPro" id="IPR023827">
    <property type="entry name" value="Peptidase_S8_Asp-AS"/>
</dbReference>
<feature type="active site" description="Charge relay system" evidence="5">
    <location>
        <position position="212"/>
    </location>
</feature>
<dbReference type="InterPro" id="IPR015500">
    <property type="entry name" value="Peptidase_S8_subtilisin-rel"/>
</dbReference>
<dbReference type="PROSITE" id="PS00136">
    <property type="entry name" value="SUBTILASE_ASP"/>
    <property type="match status" value="1"/>
</dbReference>
<evidence type="ECO:0000256" key="4">
    <source>
        <dbReference type="ARBA" id="ARBA00022825"/>
    </source>
</evidence>
<gene>
    <name evidence="10" type="ordered locus">DEFDS_P166</name>
</gene>
<keyword evidence="8" id="KW-0472">Membrane</keyword>
<keyword evidence="10" id="KW-0614">Plasmid</keyword>
<dbReference type="SUPFAM" id="SSF52743">
    <property type="entry name" value="Subtilisin-like"/>
    <property type="match status" value="1"/>
</dbReference>
<dbReference type="eggNOG" id="COG1404">
    <property type="taxonomic scope" value="Bacteria"/>
</dbReference>
<evidence type="ECO:0000256" key="7">
    <source>
        <dbReference type="SAM" id="MobiDB-lite"/>
    </source>
</evidence>
<keyword evidence="4 5" id="KW-0720">Serine protease</keyword>
<organism evidence="10 11">
    <name type="scientific">Deferribacter desulfuricans (strain DSM 14783 / JCM 11476 / NBRC 101012 / SSM1)</name>
    <dbReference type="NCBI Taxonomy" id="639282"/>
    <lineage>
        <taxon>Bacteria</taxon>
        <taxon>Pseudomonadati</taxon>
        <taxon>Deferribacterota</taxon>
        <taxon>Deferribacteres</taxon>
        <taxon>Deferribacterales</taxon>
        <taxon>Deferribacteraceae</taxon>
        <taxon>Deferribacter</taxon>
    </lineage>
</organism>
<keyword evidence="2 5" id="KW-0645">Protease</keyword>
<feature type="transmembrane region" description="Helical" evidence="8">
    <location>
        <begin position="910"/>
        <end position="928"/>
    </location>
</feature>
<reference evidence="10 11" key="1">
    <citation type="journal article" date="2010" name="DNA Res.">
        <title>Bacterial lifestyle in a deep-sea hydrothermal vent chimney revealed by the genome sequence of the thermophilic bacterium Deferribacter desulfuricans SSM1.</title>
        <authorList>
            <person name="Takaki Y."/>
            <person name="Shimamura S."/>
            <person name="Nakagawa S."/>
            <person name="Fukuhara Y."/>
            <person name="Horikawa H."/>
            <person name="Ankai A."/>
            <person name="Harada T."/>
            <person name="Hosoyama A."/>
            <person name="Oguchi A."/>
            <person name="Fukui S."/>
            <person name="Fujita N."/>
            <person name="Takami H."/>
            <person name="Takai K."/>
        </authorList>
    </citation>
    <scope>NUCLEOTIDE SEQUENCE [LARGE SCALE GENOMIC DNA]</scope>
    <source>
        <strain evidence="11">DSM 14783 / JCM 11476 / NBRC 101012 / SSM1</strain>
        <plasmid evidence="11">Plasmid megaplasmid pDF308</plasmid>
    </source>
</reference>
<feature type="region of interest" description="Disordered" evidence="7">
    <location>
        <begin position="866"/>
        <end position="891"/>
    </location>
</feature>
<feature type="active site" description="Charge relay system" evidence="5">
    <location>
        <position position="156"/>
    </location>
</feature>
<geneLocation type="plasmid" evidence="10 11">
    <name>megaplasmid pDF308</name>
</geneLocation>
<evidence type="ECO:0000256" key="8">
    <source>
        <dbReference type="SAM" id="Phobius"/>
    </source>
</evidence>
<keyword evidence="8" id="KW-0812">Transmembrane</keyword>
<evidence type="ECO:0000256" key="3">
    <source>
        <dbReference type="ARBA" id="ARBA00022801"/>
    </source>
</evidence>
<proteinExistence type="inferred from homology"/>
<comment type="similarity">
    <text evidence="1 5 6">Belongs to the peptidase S8 family.</text>
</comment>
<keyword evidence="3 5" id="KW-0378">Hydrolase</keyword>
<dbReference type="PANTHER" id="PTHR43806">
    <property type="entry name" value="PEPTIDASE S8"/>
    <property type="match status" value="1"/>
</dbReference>
<dbReference type="Gene3D" id="3.40.50.200">
    <property type="entry name" value="Peptidase S8/S53 domain"/>
    <property type="match status" value="1"/>
</dbReference>
<evidence type="ECO:0000313" key="10">
    <source>
        <dbReference type="EMBL" id="BAI81786.1"/>
    </source>
</evidence>
<feature type="active site" description="Charge relay system" evidence="5">
    <location>
        <position position="383"/>
    </location>
</feature>
<dbReference type="KEGG" id="ddf:DEFDS_P166"/>
<dbReference type="GO" id="GO:0006508">
    <property type="term" value="P:proteolysis"/>
    <property type="evidence" value="ECO:0007669"/>
    <property type="project" value="UniProtKB-KW"/>
</dbReference>
<name>D3PEZ4_DEFDS</name>
<dbReference type="EMBL" id="AP011530">
    <property type="protein sequence ID" value="BAI81786.1"/>
    <property type="molecule type" value="Genomic_DNA"/>
</dbReference>
<dbReference type="Proteomes" id="UP000001520">
    <property type="component" value="Plasmid megaplasmid pDF308"/>
</dbReference>
<dbReference type="GO" id="GO:0004252">
    <property type="term" value="F:serine-type endopeptidase activity"/>
    <property type="evidence" value="ECO:0007669"/>
    <property type="project" value="UniProtKB-UniRule"/>
</dbReference>
<dbReference type="PANTHER" id="PTHR43806:SF11">
    <property type="entry name" value="CEREVISIN-RELATED"/>
    <property type="match status" value="1"/>
</dbReference>
<keyword evidence="11" id="KW-1185">Reference proteome</keyword>
<sequence>MKRFFTTFLMVLVCFLIMFISNYSYAEELKERLIVKLVDDATLNLPTEIVVGQEPSPENLYNSILFKKIENVGNFEIILTPKKYVDKVLNLLRNRSDVIYAEKDIRYKFNSLIINDSYFNTYQKAYFDMIGAVQGLENVYGENLVNNNDVIVAVIDSGVNVNHEDLQGILWSNNEEIPGNGLDDDGNGYTDDIHGINLSLVDNNTLVDETGHGTIINGIIAANINNLIGMAGLSKAKILNCDVEKQSSVFGDLQESDVLTCVDYIIAMKNRGYNIIAVNMSFGGQGLSQTSNDYIKALRDNGILAIVAAGNDNVDIDKTLYSPASYSRYYDNVITVGSVNLKGEKSSFSNYGKYTVSVFAPGEDIVGPSNLDNSSYVLGSGTSFATPIVVALAAAIKEKYPTYDYKQIKSLVLSTVKEVPALREISKTSGIVQYYNALTGGISNCNSQTANRLVIDDYVIRGFDNVVYFVHNYNCENSLPITSYSAINQSPTFTVTADTDTLGGYIVDITGLNGSDTIKLNNFEVFTPIYKLNTNATTGVVLSQLTSGLQPGTGCYFLTSPSGILNVLGNKYTYYALFSNGVISFYDNVDKCNNSVTLLQLIGLLDTNTNKLNLNLLFSDKGYFDLLGDITFFTFASDNVTYPDITTATNNIYVDAEDTYAIFQFNNRQDTNAGINNVANGIKVTDSNFTFYYNNIAPSSISNTYNGVYVQKLGQYYDVNSLVNNNISVQLSVNSADPSDIQYDNTSLDYFNSNSIDPIPDFIPMVFSDENNSENHLIINFTSENEKNQFAVLGGDSDPNNCIDWDLTSLNNTQYDLRIQYNYQNSGCTNLDNSSSATYMLYTNSYNKPEIKIQYALNYNGITQITTSPDNTTTSNTTTSNNNSGSGDGGGGGGGGGCSIIQYSKEHQKIQFLAHVDIMIILIVLYMIRRRKELKKN</sequence>
<evidence type="ECO:0000256" key="5">
    <source>
        <dbReference type="PROSITE-ProRule" id="PRU01240"/>
    </source>
</evidence>
<evidence type="ECO:0000256" key="2">
    <source>
        <dbReference type="ARBA" id="ARBA00022670"/>
    </source>
</evidence>
<dbReference type="HOGENOM" id="CLU_312780_0_0_0"/>
<dbReference type="PROSITE" id="PS00138">
    <property type="entry name" value="SUBTILASE_SER"/>
    <property type="match status" value="1"/>
</dbReference>
<protein>
    <recommendedName>
        <fullName evidence="9">Peptidase S8/S53 domain-containing protein</fullName>
    </recommendedName>
</protein>
<dbReference type="InterPro" id="IPR050131">
    <property type="entry name" value="Peptidase_S8_subtilisin-like"/>
</dbReference>
<dbReference type="InterPro" id="IPR023828">
    <property type="entry name" value="Peptidase_S8_Ser-AS"/>
</dbReference>
<dbReference type="PROSITE" id="PS51892">
    <property type="entry name" value="SUBTILASE"/>
    <property type="match status" value="1"/>
</dbReference>
<dbReference type="Pfam" id="PF00082">
    <property type="entry name" value="Peptidase_S8"/>
    <property type="match status" value="1"/>
</dbReference>
<dbReference type="InterPro" id="IPR036852">
    <property type="entry name" value="Peptidase_S8/S53_dom_sf"/>
</dbReference>
<dbReference type="InterPro" id="IPR000209">
    <property type="entry name" value="Peptidase_S8/S53_dom"/>
</dbReference>
<feature type="compositionally biased region" description="Low complexity" evidence="7">
    <location>
        <begin position="866"/>
        <end position="885"/>
    </location>
</feature>
<dbReference type="PRINTS" id="PR00723">
    <property type="entry name" value="SUBTILISIN"/>
</dbReference>
<evidence type="ECO:0000256" key="6">
    <source>
        <dbReference type="RuleBase" id="RU003355"/>
    </source>
</evidence>
<feature type="domain" description="Peptidase S8/S53" evidence="9">
    <location>
        <begin position="148"/>
        <end position="417"/>
    </location>
</feature>
<evidence type="ECO:0000313" key="11">
    <source>
        <dbReference type="Proteomes" id="UP000001520"/>
    </source>
</evidence>
<keyword evidence="8" id="KW-1133">Transmembrane helix</keyword>
<evidence type="ECO:0000259" key="9">
    <source>
        <dbReference type="Pfam" id="PF00082"/>
    </source>
</evidence>
<evidence type="ECO:0000256" key="1">
    <source>
        <dbReference type="ARBA" id="ARBA00011073"/>
    </source>
</evidence>